<dbReference type="Proteomes" id="UP000509414">
    <property type="component" value="Chromosome"/>
</dbReference>
<evidence type="ECO:0000313" key="2">
    <source>
        <dbReference type="Proteomes" id="UP000509414"/>
    </source>
</evidence>
<dbReference type="Gene3D" id="3.90.1150.30">
    <property type="match status" value="1"/>
</dbReference>
<dbReference type="InterPro" id="IPR007351">
    <property type="entry name" value="YjbR"/>
</dbReference>
<evidence type="ECO:0000313" key="1">
    <source>
        <dbReference type="EMBL" id="QLI06156.1"/>
    </source>
</evidence>
<keyword evidence="1" id="KW-0238">DNA-binding</keyword>
<dbReference type="EMBL" id="CP049075">
    <property type="protein sequence ID" value="QLI06156.1"/>
    <property type="molecule type" value="Genomic_DNA"/>
</dbReference>
<gene>
    <name evidence="1" type="ORF">CINF_1683</name>
</gene>
<dbReference type="PANTHER" id="PTHR35145">
    <property type="entry name" value="CYTOPLASMIC PROTEIN-RELATED"/>
    <property type="match status" value="1"/>
</dbReference>
<name>A0A7H9CJ56_9BACT</name>
<proteinExistence type="predicted"/>
<keyword evidence="2" id="KW-1185">Reference proteome</keyword>
<dbReference type="GO" id="GO:0003677">
    <property type="term" value="F:DNA binding"/>
    <property type="evidence" value="ECO:0007669"/>
    <property type="project" value="UniProtKB-KW"/>
</dbReference>
<dbReference type="PANTHER" id="PTHR35145:SF1">
    <property type="entry name" value="CYTOPLASMIC PROTEIN"/>
    <property type="match status" value="1"/>
</dbReference>
<protein>
    <submittedName>
        <fullName evidence="1">Putative DNA-binding protein, MmcQ/YjbR family</fullName>
    </submittedName>
</protein>
<dbReference type="InterPro" id="IPR058532">
    <property type="entry name" value="YjbR/MT2646/Rv2570-like"/>
</dbReference>
<dbReference type="InterPro" id="IPR038056">
    <property type="entry name" value="YjbR-like_sf"/>
</dbReference>
<dbReference type="AlphaFoldDB" id="A0A7H9CJ56"/>
<organism evidence="1 2">
    <name type="scientific">Candidatus Campylobacter infans</name>
    <dbReference type="NCBI Taxonomy" id="2561898"/>
    <lineage>
        <taxon>Bacteria</taxon>
        <taxon>Pseudomonadati</taxon>
        <taxon>Campylobacterota</taxon>
        <taxon>Epsilonproteobacteria</taxon>
        <taxon>Campylobacterales</taxon>
        <taxon>Campylobacteraceae</taxon>
        <taxon>Campylobacter</taxon>
    </lineage>
</organism>
<dbReference type="Pfam" id="PF04237">
    <property type="entry name" value="YjbR"/>
    <property type="match status" value="1"/>
</dbReference>
<dbReference type="SUPFAM" id="SSF142906">
    <property type="entry name" value="YjbR-like"/>
    <property type="match status" value="1"/>
</dbReference>
<dbReference type="KEGG" id="cinf:CINF_1683"/>
<reference evidence="1 2" key="1">
    <citation type="submission" date="2020-02" db="EMBL/GenBank/DDBJ databases">
        <title>Complete genome sequence of the novel Campylobacter species Candidatus Campylobacter infans.</title>
        <authorList>
            <person name="Duim B."/>
            <person name="Zomer A."/>
            <person name="van der Graaf L."/>
            <person name="Wagenaar J."/>
        </authorList>
    </citation>
    <scope>NUCLEOTIDE SEQUENCE [LARGE SCALE GENOMIC DNA]</scope>
    <source>
        <strain evidence="1 2">19S00001</strain>
    </source>
</reference>
<dbReference type="RefSeq" id="WP_179975229.1">
    <property type="nucleotide sequence ID" value="NZ_CP049075.1"/>
</dbReference>
<sequence>MKKTCQNLNYDTKFEQKRAFEKEILLNRVKNYKNIFESVRARQITWHIKEHYGDELEFLWLDSPNSAIFRHKENKKWYALVMALNARKLGLEIDEIINIMNVKAKPKIIDDLVDNVSFFRAYHMNKKHWLSIKLDESVNLKTLKKFIDESYEMTSKRG</sequence>
<accession>A0A7H9CJ56</accession>